<comment type="caution">
    <text evidence="5">The sequence shown here is derived from an EMBL/GenBank/DDBJ whole genome shotgun (WGS) entry which is preliminary data.</text>
</comment>
<evidence type="ECO:0008006" key="7">
    <source>
        <dbReference type="Google" id="ProtNLM"/>
    </source>
</evidence>
<dbReference type="PROSITE" id="PS50297">
    <property type="entry name" value="ANK_REP_REGION"/>
    <property type="match status" value="3"/>
</dbReference>
<feature type="repeat" description="ANK" evidence="3">
    <location>
        <begin position="669"/>
        <end position="693"/>
    </location>
</feature>
<dbReference type="SUPFAM" id="SSF48403">
    <property type="entry name" value="Ankyrin repeat"/>
    <property type="match status" value="2"/>
</dbReference>
<evidence type="ECO:0000256" key="1">
    <source>
        <dbReference type="ARBA" id="ARBA00022737"/>
    </source>
</evidence>
<feature type="repeat" description="ANK" evidence="3">
    <location>
        <begin position="390"/>
        <end position="425"/>
    </location>
</feature>
<evidence type="ECO:0000256" key="2">
    <source>
        <dbReference type="ARBA" id="ARBA00023043"/>
    </source>
</evidence>
<dbReference type="Proteomes" id="UP001285441">
    <property type="component" value="Unassembled WGS sequence"/>
</dbReference>
<evidence type="ECO:0000313" key="6">
    <source>
        <dbReference type="Proteomes" id="UP001285441"/>
    </source>
</evidence>
<dbReference type="Pfam" id="PF13857">
    <property type="entry name" value="Ank_5"/>
    <property type="match status" value="1"/>
</dbReference>
<evidence type="ECO:0000313" key="5">
    <source>
        <dbReference type="EMBL" id="KAK3370534.1"/>
    </source>
</evidence>
<keyword evidence="2 3" id="KW-0040">ANK repeat</keyword>
<feature type="repeat" description="ANK" evidence="3">
    <location>
        <begin position="603"/>
        <end position="635"/>
    </location>
</feature>
<organism evidence="5 6">
    <name type="scientific">Podospora didyma</name>
    <dbReference type="NCBI Taxonomy" id="330526"/>
    <lineage>
        <taxon>Eukaryota</taxon>
        <taxon>Fungi</taxon>
        <taxon>Dikarya</taxon>
        <taxon>Ascomycota</taxon>
        <taxon>Pezizomycotina</taxon>
        <taxon>Sordariomycetes</taxon>
        <taxon>Sordariomycetidae</taxon>
        <taxon>Sordariales</taxon>
        <taxon>Podosporaceae</taxon>
        <taxon>Podospora</taxon>
    </lineage>
</organism>
<reference evidence="5" key="1">
    <citation type="journal article" date="2023" name="Mol. Phylogenet. Evol.">
        <title>Genome-scale phylogeny and comparative genomics of the fungal order Sordariales.</title>
        <authorList>
            <person name="Hensen N."/>
            <person name="Bonometti L."/>
            <person name="Westerberg I."/>
            <person name="Brannstrom I.O."/>
            <person name="Guillou S."/>
            <person name="Cros-Aarteil S."/>
            <person name="Calhoun S."/>
            <person name="Haridas S."/>
            <person name="Kuo A."/>
            <person name="Mondo S."/>
            <person name="Pangilinan J."/>
            <person name="Riley R."/>
            <person name="LaButti K."/>
            <person name="Andreopoulos B."/>
            <person name="Lipzen A."/>
            <person name="Chen C."/>
            <person name="Yan M."/>
            <person name="Daum C."/>
            <person name="Ng V."/>
            <person name="Clum A."/>
            <person name="Steindorff A."/>
            <person name="Ohm R.A."/>
            <person name="Martin F."/>
            <person name="Silar P."/>
            <person name="Natvig D.O."/>
            <person name="Lalanne C."/>
            <person name="Gautier V."/>
            <person name="Ament-Velasquez S.L."/>
            <person name="Kruys A."/>
            <person name="Hutchinson M.I."/>
            <person name="Powell A.J."/>
            <person name="Barry K."/>
            <person name="Miller A.N."/>
            <person name="Grigoriev I.V."/>
            <person name="Debuchy R."/>
            <person name="Gladieux P."/>
            <person name="Hiltunen Thoren M."/>
            <person name="Johannesson H."/>
        </authorList>
    </citation>
    <scope>NUCLEOTIDE SEQUENCE</scope>
    <source>
        <strain evidence="5">CBS 232.78</strain>
    </source>
</reference>
<feature type="coiled-coil region" evidence="4">
    <location>
        <begin position="143"/>
        <end position="181"/>
    </location>
</feature>
<evidence type="ECO:0000256" key="4">
    <source>
        <dbReference type="SAM" id="Coils"/>
    </source>
</evidence>
<dbReference type="EMBL" id="JAULSW010000009">
    <property type="protein sequence ID" value="KAK3370534.1"/>
    <property type="molecule type" value="Genomic_DNA"/>
</dbReference>
<sequence>MAELIGIVAGVAGIADVGMRVSRRVQSVAHEWKNAPDQILALGREVSDLAAIMRSVQDACRSVETAPSASTELVANLRTNVDQAARLLAEIDHDIQELASLPKRRRRSRWLGMRPLLEQKRQELQDIRCNIRDLFGSQASSSNVRVELELESLQISLQRTNEAVEEKLGILNNNVLQLSQQLADLGGPNTNNSLGTNNELDSAISMSLHQLLTGQQPAHGRTITPAPAGHSEAPARAVGHNSGIISIRTTYRNSHCPTSCKCSCHSQPSRRRHKTWKMPPLLRGLLGVLFAQYSGSPASAAICSSLGCLRNNSHTFEIVYDFPLWCVNKGIHLLVQWGMTGSPVLALMPRYRVSFRAGGLLHAVNSSNIDLVRAALEAAPYSVHYQAYSTGYTALHFACIKCDEGSAEVLRLLLRYGADFDTENDNGQSAGSMAACQILLGIMPKRLLTELSSWKSVSQLMEEVELSPVSEVVLGIRMGNIETMLENMSASRLKLNEFDNTGNTPLYWAARAGNLGAVKALVKFGVDINIETKSGKTPLIGACDSTAASNTECFRWLLCNGADTHQYDARGFNCLTSACCRRTLPAVRELLSWGVNVNSRDAAGRTALGCAAQFNQDHIVTYLIDHNADTELVNAVGWTPILEAALGNAHGCLRVLLNRGANYRFVSRYGWTILHCAAQAGDLKTMEILTQHGLLGVDALAVSRMYGAFTAEELFFQHRRRQPQAEVLLAALRTLISVVQRTNVRARGAEHEELNESEDIFYDAFEYL</sequence>
<feature type="repeat" description="ANK" evidence="3">
    <location>
        <begin position="501"/>
        <end position="533"/>
    </location>
</feature>
<dbReference type="PANTHER" id="PTHR24166:SF48">
    <property type="entry name" value="PROTEIN VAPYRIN"/>
    <property type="match status" value="1"/>
</dbReference>
<proteinExistence type="predicted"/>
<keyword evidence="4" id="KW-0175">Coiled coil</keyword>
<accession>A0AAE0K644</accession>
<dbReference type="Pfam" id="PF12796">
    <property type="entry name" value="Ank_2"/>
    <property type="match status" value="1"/>
</dbReference>
<name>A0AAE0K644_9PEZI</name>
<dbReference type="Gene3D" id="1.25.40.20">
    <property type="entry name" value="Ankyrin repeat-containing domain"/>
    <property type="match status" value="3"/>
</dbReference>
<dbReference type="Pfam" id="PF00023">
    <property type="entry name" value="Ank"/>
    <property type="match status" value="2"/>
</dbReference>
<dbReference type="SMART" id="SM00248">
    <property type="entry name" value="ANK"/>
    <property type="match status" value="8"/>
</dbReference>
<reference evidence="5" key="2">
    <citation type="submission" date="2023-06" db="EMBL/GenBank/DDBJ databases">
        <authorList>
            <consortium name="Lawrence Berkeley National Laboratory"/>
            <person name="Haridas S."/>
            <person name="Hensen N."/>
            <person name="Bonometti L."/>
            <person name="Westerberg I."/>
            <person name="Brannstrom I.O."/>
            <person name="Guillou S."/>
            <person name="Cros-Aarteil S."/>
            <person name="Calhoun S."/>
            <person name="Kuo A."/>
            <person name="Mondo S."/>
            <person name="Pangilinan J."/>
            <person name="Riley R."/>
            <person name="LaButti K."/>
            <person name="Andreopoulos B."/>
            <person name="Lipzen A."/>
            <person name="Chen C."/>
            <person name="Yanf M."/>
            <person name="Daum C."/>
            <person name="Ng V."/>
            <person name="Clum A."/>
            <person name="Steindorff A."/>
            <person name="Ohm R."/>
            <person name="Martin F."/>
            <person name="Silar P."/>
            <person name="Natvig D."/>
            <person name="Lalanne C."/>
            <person name="Gautier V."/>
            <person name="Ament-velasquez S.L."/>
            <person name="Kruys A."/>
            <person name="Hutchinson M.I."/>
            <person name="Powell A.J."/>
            <person name="Barry K."/>
            <person name="Miller A.N."/>
            <person name="Grigoriev I.V."/>
            <person name="Debuchy R."/>
            <person name="Gladieux P."/>
            <person name="Thoren M.H."/>
            <person name="Johannesson H."/>
        </authorList>
    </citation>
    <scope>NUCLEOTIDE SEQUENCE</scope>
    <source>
        <strain evidence="5">CBS 232.78</strain>
    </source>
</reference>
<dbReference type="PROSITE" id="PS50088">
    <property type="entry name" value="ANK_REPEAT"/>
    <property type="match status" value="4"/>
</dbReference>
<dbReference type="InterPro" id="IPR002110">
    <property type="entry name" value="Ankyrin_rpt"/>
</dbReference>
<evidence type="ECO:0000256" key="3">
    <source>
        <dbReference type="PROSITE-ProRule" id="PRU00023"/>
    </source>
</evidence>
<dbReference type="InterPro" id="IPR050889">
    <property type="entry name" value="Dendritic_Spine_Reg/Scaffold"/>
</dbReference>
<protein>
    <recommendedName>
        <fullName evidence="7">Ankyrin repeat protein</fullName>
    </recommendedName>
</protein>
<keyword evidence="6" id="KW-1185">Reference proteome</keyword>
<gene>
    <name evidence="5" type="ORF">B0H63DRAFT_317930</name>
</gene>
<dbReference type="InterPro" id="IPR036770">
    <property type="entry name" value="Ankyrin_rpt-contain_sf"/>
</dbReference>
<keyword evidence="1" id="KW-0677">Repeat</keyword>
<dbReference type="AlphaFoldDB" id="A0AAE0K644"/>
<dbReference type="PANTHER" id="PTHR24166">
    <property type="entry name" value="ROLLING PEBBLES, ISOFORM B"/>
    <property type="match status" value="1"/>
</dbReference>